<protein>
    <submittedName>
        <fullName evidence="2">Uncharacterized protein</fullName>
    </submittedName>
</protein>
<accession>A0A9Q1G3X1</accession>
<reference evidence="2" key="1">
    <citation type="journal article" date="2023" name="Science">
        <title>Genome structures resolve the early diversification of teleost fishes.</title>
        <authorList>
            <person name="Parey E."/>
            <person name="Louis A."/>
            <person name="Montfort J."/>
            <person name="Bouchez O."/>
            <person name="Roques C."/>
            <person name="Iampietro C."/>
            <person name="Lluch J."/>
            <person name="Castinel A."/>
            <person name="Donnadieu C."/>
            <person name="Desvignes T."/>
            <person name="Floi Bucao C."/>
            <person name="Jouanno E."/>
            <person name="Wen M."/>
            <person name="Mejri S."/>
            <person name="Dirks R."/>
            <person name="Jansen H."/>
            <person name="Henkel C."/>
            <person name="Chen W.J."/>
            <person name="Zahm M."/>
            <person name="Cabau C."/>
            <person name="Klopp C."/>
            <person name="Thompson A.W."/>
            <person name="Robinson-Rechavi M."/>
            <person name="Braasch I."/>
            <person name="Lecointre G."/>
            <person name="Bobe J."/>
            <person name="Postlethwait J.H."/>
            <person name="Berthelot C."/>
            <person name="Roest Crollius H."/>
            <person name="Guiguen Y."/>
        </authorList>
    </citation>
    <scope>NUCLEOTIDE SEQUENCE</scope>
    <source>
        <strain evidence="2">WJC10195</strain>
    </source>
</reference>
<sequence length="282" mass="32084">MLEQAIAREESFSVMYTPCHGNPTEEGIEKMMEIFRERHPAYTQYLFTDPSGSHFLPQTTNWMGPPSQRYTLTLGFRRHEDGNFLDKLLTRKCPIFTGSRAPFAPLSAEDFQKMADRLETRILPVLDFLKCTKLALGFSAGSGLMEKLQHAEYLGHLRRPTEQSLALHQALAELAVAPYLQDLSDADSQLLRALTADSMDTLEGGRTDKERVWNEMHKVGLLEELVYEQEESFLRDKAPRGGRKPKADRKPRGRKRKCPPRPGECTDTPPARRRGRPLPSTD</sequence>
<dbReference type="GO" id="GO:0007283">
    <property type="term" value="P:spermatogenesis"/>
    <property type="evidence" value="ECO:0007669"/>
    <property type="project" value="InterPro"/>
</dbReference>
<name>A0A9Q1G3X1_SYNKA</name>
<proteinExistence type="predicted"/>
<feature type="region of interest" description="Disordered" evidence="1">
    <location>
        <begin position="233"/>
        <end position="282"/>
    </location>
</feature>
<dbReference type="Proteomes" id="UP001152622">
    <property type="component" value="Chromosome 2"/>
</dbReference>
<keyword evidence="3" id="KW-1185">Reference proteome</keyword>
<organism evidence="2 3">
    <name type="scientific">Synaphobranchus kaupii</name>
    <name type="common">Kaup's arrowtooth eel</name>
    <dbReference type="NCBI Taxonomy" id="118154"/>
    <lineage>
        <taxon>Eukaryota</taxon>
        <taxon>Metazoa</taxon>
        <taxon>Chordata</taxon>
        <taxon>Craniata</taxon>
        <taxon>Vertebrata</taxon>
        <taxon>Euteleostomi</taxon>
        <taxon>Actinopterygii</taxon>
        <taxon>Neopterygii</taxon>
        <taxon>Teleostei</taxon>
        <taxon>Anguilliformes</taxon>
        <taxon>Synaphobranchidae</taxon>
        <taxon>Synaphobranchus</taxon>
    </lineage>
</organism>
<dbReference type="AlphaFoldDB" id="A0A9Q1G3X1"/>
<dbReference type="EMBL" id="JAINUF010000002">
    <property type="protein sequence ID" value="KAJ8374285.1"/>
    <property type="molecule type" value="Genomic_DNA"/>
</dbReference>
<dbReference type="OrthoDB" id="9930656at2759"/>
<evidence type="ECO:0000313" key="2">
    <source>
        <dbReference type="EMBL" id="KAJ8374285.1"/>
    </source>
</evidence>
<dbReference type="GO" id="GO:0005794">
    <property type="term" value="C:Golgi apparatus"/>
    <property type="evidence" value="ECO:0007669"/>
    <property type="project" value="InterPro"/>
</dbReference>
<dbReference type="PANTHER" id="PTHR47228:SF1">
    <property type="entry name" value="SPERMATOGENESIS-ASSOCIATED PROTEIN 16"/>
    <property type="match status" value="1"/>
</dbReference>
<dbReference type="Pfam" id="PF15015">
    <property type="entry name" value="NYD-SP12_N"/>
    <property type="match status" value="1"/>
</dbReference>
<dbReference type="PANTHER" id="PTHR47228">
    <property type="entry name" value="SPERMATOGENESIS-ASSOCIATED PROTEIN 16"/>
    <property type="match status" value="1"/>
</dbReference>
<dbReference type="InterPro" id="IPR029161">
    <property type="entry name" value="SPATA16"/>
</dbReference>
<feature type="compositionally biased region" description="Basic residues" evidence="1">
    <location>
        <begin position="240"/>
        <end position="259"/>
    </location>
</feature>
<evidence type="ECO:0000256" key="1">
    <source>
        <dbReference type="SAM" id="MobiDB-lite"/>
    </source>
</evidence>
<evidence type="ECO:0000313" key="3">
    <source>
        <dbReference type="Proteomes" id="UP001152622"/>
    </source>
</evidence>
<comment type="caution">
    <text evidence="2">The sequence shown here is derived from an EMBL/GenBank/DDBJ whole genome shotgun (WGS) entry which is preliminary data.</text>
</comment>
<gene>
    <name evidence="2" type="ORF">SKAU_G00048650</name>
</gene>